<dbReference type="GO" id="GO:0005886">
    <property type="term" value="C:plasma membrane"/>
    <property type="evidence" value="ECO:0007669"/>
    <property type="project" value="UniProtKB-SubCell"/>
</dbReference>
<sequence length="365" mass="41070">MSDRSDLFPHRQKAKLTRTSWAYAWARTIQRFSDDRRMDSAATLSYYFLLSVIPALGAGISMLTVFGQGPTTVEAILNVFEQVTGWSRLQSLYDPLMSMARSSANLPVFIGGIILSLWSAGRYVRTFGLMVNEVFEVAEGRTWWVLRFQSFLVTLLLIPLIIAIFGLLTGRTDWLEFFNPPDSALLAWKIARFPLIVLFMFFTIAVLGAWTSNVKRPQRNPLTVGAGVALVAWLLLTAGVYFFVITVGFASAYGALSIPFVLLTWLWLTNLALVFGIQFDCEMLRARRLQSGIPAESDILLPPKATGRIIGVERREFMLSYLGAQLRRSEGRTVGKVEYASFLADPTLRRLKKLRLRFGSGRSRD</sequence>
<dbReference type="Pfam" id="PF03631">
    <property type="entry name" value="Virul_fac_BrkB"/>
    <property type="match status" value="1"/>
</dbReference>
<evidence type="ECO:0000256" key="6">
    <source>
        <dbReference type="SAM" id="Phobius"/>
    </source>
</evidence>
<gene>
    <name evidence="7" type="ORF">Bravens_01787</name>
</gene>
<keyword evidence="2" id="KW-1003">Cell membrane</keyword>
<keyword evidence="4 6" id="KW-1133">Transmembrane helix</keyword>
<keyword evidence="3 6" id="KW-0812">Transmembrane</keyword>
<accession>A0A150H575</accession>
<feature type="transmembrane region" description="Helical" evidence="6">
    <location>
        <begin position="145"/>
        <end position="170"/>
    </location>
</feature>
<proteinExistence type="predicted"/>
<dbReference type="RefSeq" id="WP_062022564.1">
    <property type="nucleotide sequence ID" value="NZ_LQQC01000012.1"/>
</dbReference>
<comment type="subcellular location">
    <subcellularLocation>
        <location evidence="1">Cell membrane</location>
        <topology evidence="1">Multi-pass membrane protein</topology>
    </subcellularLocation>
</comment>
<keyword evidence="8" id="KW-1185">Reference proteome</keyword>
<dbReference type="EMBL" id="LQQC01000012">
    <property type="protein sequence ID" value="KXZ57267.1"/>
    <property type="molecule type" value="Genomic_DNA"/>
</dbReference>
<dbReference type="InterPro" id="IPR017039">
    <property type="entry name" value="Virul_fac_BrkB"/>
</dbReference>
<evidence type="ECO:0000256" key="5">
    <source>
        <dbReference type="ARBA" id="ARBA00023136"/>
    </source>
</evidence>
<feature type="transmembrane region" description="Helical" evidence="6">
    <location>
        <begin position="104"/>
        <end position="124"/>
    </location>
</feature>
<dbReference type="Proteomes" id="UP000243589">
    <property type="component" value="Unassembled WGS sequence"/>
</dbReference>
<reference evidence="7 8" key="1">
    <citation type="submission" date="2016-01" db="EMBL/GenBank/DDBJ databases">
        <title>Use of Whole Genome Sequencing to ascertain that Brevibacterium massiliense (Roux, Raoult 2009) is a later heterotypic synonym of Brevibacterium ravenspurgense (Mages 2008).</title>
        <authorList>
            <person name="Bernier A.-M."/>
            <person name="Burdz T."/>
            <person name="Huynh C."/>
            <person name="Pachecho A.L."/>
            <person name="Wiebe D."/>
            <person name="Bonner C."/>
            <person name="Bernard K."/>
        </authorList>
    </citation>
    <scope>NUCLEOTIDE SEQUENCE [LARGE SCALE GENOMIC DNA]</scope>
    <source>
        <strain evidence="7 8">CCUG56047</strain>
    </source>
</reference>
<dbReference type="PANTHER" id="PTHR30213:SF0">
    <property type="entry name" value="UPF0761 MEMBRANE PROTEIN YIHY"/>
    <property type="match status" value="1"/>
</dbReference>
<keyword evidence="5 6" id="KW-0472">Membrane</keyword>
<evidence type="ECO:0000256" key="1">
    <source>
        <dbReference type="ARBA" id="ARBA00004651"/>
    </source>
</evidence>
<dbReference type="AlphaFoldDB" id="A0A150H575"/>
<feature type="transmembrane region" description="Helical" evidence="6">
    <location>
        <begin position="46"/>
        <end position="67"/>
    </location>
</feature>
<feature type="transmembrane region" description="Helical" evidence="6">
    <location>
        <begin position="222"/>
        <end position="250"/>
    </location>
</feature>
<feature type="transmembrane region" description="Helical" evidence="6">
    <location>
        <begin position="190"/>
        <end position="210"/>
    </location>
</feature>
<feature type="transmembrane region" description="Helical" evidence="6">
    <location>
        <begin position="256"/>
        <end position="279"/>
    </location>
</feature>
<organism evidence="7 8">
    <name type="scientific">Brevibacterium ravenspurgense</name>
    <dbReference type="NCBI Taxonomy" id="479117"/>
    <lineage>
        <taxon>Bacteria</taxon>
        <taxon>Bacillati</taxon>
        <taxon>Actinomycetota</taxon>
        <taxon>Actinomycetes</taxon>
        <taxon>Micrococcales</taxon>
        <taxon>Brevibacteriaceae</taxon>
        <taxon>Brevibacterium</taxon>
    </lineage>
</organism>
<evidence type="ECO:0000256" key="4">
    <source>
        <dbReference type="ARBA" id="ARBA00022989"/>
    </source>
</evidence>
<protein>
    <submittedName>
        <fullName evidence="7">Ribonuclease BN-like family protein</fullName>
    </submittedName>
</protein>
<name>A0A150H575_9MICO</name>
<evidence type="ECO:0000256" key="3">
    <source>
        <dbReference type="ARBA" id="ARBA00022692"/>
    </source>
</evidence>
<dbReference type="PANTHER" id="PTHR30213">
    <property type="entry name" value="INNER MEMBRANE PROTEIN YHJD"/>
    <property type="match status" value="1"/>
</dbReference>
<evidence type="ECO:0000313" key="7">
    <source>
        <dbReference type="EMBL" id="KXZ57267.1"/>
    </source>
</evidence>
<dbReference type="PATRIC" id="fig|479117.4.peg.1770"/>
<evidence type="ECO:0000313" key="8">
    <source>
        <dbReference type="Proteomes" id="UP000243589"/>
    </source>
</evidence>
<evidence type="ECO:0000256" key="2">
    <source>
        <dbReference type="ARBA" id="ARBA00022475"/>
    </source>
</evidence>
<comment type="caution">
    <text evidence="7">The sequence shown here is derived from an EMBL/GenBank/DDBJ whole genome shotgun (WGS) entry which is preliminary data.</text>
</comment>